<dbReference type="EMBL" id="LSRX01000648">
    <property type="protein sequence ID" value="OLP91807.1"/>
    <property type="molecule type" value="Genomic_DNA"/>
</dbReference>
<feature type="compositionally biased region" description="Basic and acidic residues" evidence="1">
    <location>
        <begin position="314"/>
        <end position="327"/>
    </location>
</feature>
<reference evidence="2 3" key="1">
    <citation type="submission" date="2016-02" db="EMBL/GenBank/DDBJ databases">
        <title>Genome analysis of coral dinoflagellate symbionts highlights evolutionary adaptations to a symbiotic lifestyle.</title>
        <authorList>
            <person name="Aranda M."/>
            <person name="Li Y."/>
            <person name="Liew Y.J."/>
            <person name="Baumgarten S."/>
            <person name="Simakov O."/>
            <person name="Wilson M."/>
            <person name="Piel J."/>
            <person name="Ashoor H."/>
            <person name="Bougouffa S."/>
            <person name="Bajic V.B."/>
            <person name="Ryu T."/>
            <person name="Ravasi T."/>
            <person name="Bayer T."/>
            <person name="Micklem G."/>
            <person name="Kim H."/>
            <person name="Bhak J."/>
            <person name="Lajeunesse T.C."/>
            <person name="Voolstra C.R."/>
        </authorList>
    </citation>
    <scope>NUCLEOTIDE SEQUENCE [LARGE SCALE GENOMIC DNA]</scope>
    <source>
        <strain evidence="2 3">CCMP2467</strain>
    </source>
</reference>
<keyword evidence="3" id="KW-1185">Reference proteome</keyword>
<feature type="compositionally biased region" description="Acidic residues" evidence="1">
    <location>
        <begin position="231"/>
        <end position="291"/>
    </location>
</feature>
<sequence length="528" mass="58444">MFDSQAASVGACRSMAPQPRLVPARYDSEEESSQSSQAPAEGAAAPAGRQAPVQVMFEQRLVSCEVSIPQVLEASAEALCKAAGVDELVKLFDRFMVVLDIGFAPWKATLLGTFFDVDKALKDNFLGIMLEIWEHASTQTELDEAVKSQIHFHLSMKDAVGDGAGLAHVAVIEALQKEEKSMLANAPAISEGRAIGEDTEKAKSQAEAGPVAPIAEGQPSEMPDEAREQAEQDVEVEEEEAEMEEEKEEAEEQEQPEVEEDEAEMEEVEEDEAEMEEAAEVEEVSAPYEEESPSREDGDEHRQDEPWTVNRAAYEQDAKSAAREDTHRKKKATETAAAAARAARVEADRKVRKDAKAAARVEGEIEKAREARMEEQRRAREAAEAAARAEEERRAREAAEAAARAEEERRAREAAEAARAEEERRAREAAEAAERAEEERRAREVAEAARAEEERNAREAAEAAERAEEERRAREAAEAAERAEEERKAREAAEAARAEEIKSFIGEPLTNAFLDVIYDAIRRNFKLE</sequence>
<evidence type="ECO:0000313" key="2">
    <source>
        <dbReference type="EMBL" id="OLP91807.1"/>
    </source>
</evidence>
<feature type="region of interest" description="Disordered" evidence="1">
    <location>
        <begin position="1"/>
        <end position="46"/>
    </location>
</feature>
<dbReference type="Proteomes" id="UP000186817">
    <property type="component" value="Unassembled WGS sequence"/>
</dbReference>
<name>A0A1Q9D9I0_SYMMI</name>
<protein>
    <submittedName>
        <fullName evidence="2">Uncharacterized protein</fullName>
    </submittedName>
</protein>
<proteinExistence type="predicted"/>
<organism evidence="2 3">
    <name type="scientific">Symbiodinium microadriaticum</name>
    <name type="common">Dinoflagellate</name>
    <name type="synonym">Zooxanthella microadriatica</name>
    <dbReference type="NCBI Taxonomy" id="2951"/>
    <lineage>
        <taxon>Eukaryota</taxon>
        <taxon>Sar</taxon>
        <taxon>Alveolata</taxon>
        <taxon>Dinophyceae</taxon>
        <taxon>Suessiales</taxon>
        <taxon>Symbiodiniaceae</taxon>
        <taxon>Symbiodinium</taxon>
    </lineage>
</organism>
<feature type="compositionally biased region" description="Basic and acidic residues" evidence="1">
    <location>
        <begin position="343"/>
        <end position="502"/>
    </location>
</feature>
<feature type="compositionally biased region" description="Low complexity" evidence="1">
    <location>
        <begin position="33"/>
        <end position="46"/>
    </location>
</feature>
<dbReference type="OrthoDB" id="445617at2759"/>
<dbReference type="AlphaFoldDB" id="A0A1Q9D9I0"/>
<gene>
    <name evidence="2" type="ORF">AK812_SmicGene26438</name>
</gene>
<evidence type="ECO:0000313" key="3">
    <source>
        <dbReference type="Proteomes" id="UP000186817"/>
    </source>
</evidence>
<feature type="compositionally biased region" description="Basic and acidic residues" evidence="1">
    <location>
        <begin position="292"/>
        <end position="305"/>
    </location>
</feature>
<feature type="compositionally biased region" description="Basic and acidic residues" evidence="1">
    <location>
        <begin position="194"/>
        <end position="204"/>
    </location>
</feature>
<feature type="region of interest" description="Disordered" evidence="1">
    <location>
        <begin position="191"/>
        <end position="504"/>
    </location>
</feature>
<accession>A0A1Q9D9I0</accession>
<evidence type="ECO:0000256" key="1">
    <source>
        <dbReference type="SAM" id="MobiDB-lite"/>
    </source>
</evidence>
<comment type="caution">
    <text evidence="2">The sequence shown here is derived from an EMBL/GenBank/DDBJ whole genome shotgun (WGS) entry which is preliminary data.</text>
</comment>